<name>A0A5C5FQI8_9BASI</name>
<organism evidence="1 2">
    <name type="scientific">Rhodotorula diobovata</name>
    <dbReference type="NCBI Taxonomy" id="5288"/>
    <lineage>
        <taxon>Eukaryota</taxon>
        <taxon>Fungi</taxon>
        <taxon>Dikarya</taxon>
        <taxon>Basidiomycota</taxon>
        <taxon>Pucciniomycotina</taxon>
        <taxon>Microbotryomycetes</taxon>
        <taxon>Sporidiobolales</taxon>
        <taxon>Sporidiobolaceae</taxon>
        <taxon>Rhodotorula</taxon>
    </lineage>
</organism>
<proteinExistence type="predicted"/>
<dbReference type="Proteomes" id="UP000311382">
    <property type="component" value="Unassembled WGS sequence"/>
</dbReference>
<dbReference type="AlphaFoldDB" id="A0A5C5FQI8"/>
<evidence type="ECO:0000313" key="2">
    <source>
        <dbReference type="Proteomes" id="UP000311382"/>
    </source>
</evidence>
<dbReference type="EMBL" id="SOZI01000135">
    <property type="protein sequence ID" value="TNY18506.1"/>
    <property type="molecule type" value="Genomic_DNA"/>
</dbReference>
<gene>
    <name evidence="1" type="ORF">DMC30DRAFT_50780</name>
</gene>
<evidence type="ECO:0000313" key="1">
    <source>
        <dbReference type="EMBL" id="TNY18506.1"/>
    </source>
</evidence>
<reference evidence="1 2" key="1">
    <citation type="submission" date="2019-03" db="EMBL/GenBank/DDBJ databases">
        <title>Rhodosporidium diobovatum UCD-FST 08-225 genome sequencing, assembly, and annotation.</title>
        <authorList>
            <person name="Fakankun I.U."/>
            <person name="Fristensky B."/>
            <person name="Levin D.B."/>
        </authorList>
    </citation>
    <scope>NUCLEOTIDE SEQUENCE [LARGE SCALE GENOMIC DNA]</scope>
    <source>
        <strain evidence="1 2">UCD-FST 08-225</strain>
    </source>
</reference>
<accession>A0A5C5FQI8</accession>
<comment type="caution">
    <text evidence="1">The sequence shown here is derived from an EMBL/GenBank/DDBJ whole genome shotgun (WGS) entry which is preliminary data.</text>
</comment>
<keyword evidence="2" id="KW-1185">Reference proteome</keyword>
<protein>
    <submittedName>
        <fullName evidence="1">Uncharacterized protein</fullName>
    </submittedName>
</protein>
<sequence length="274" mass="30162">MVRPVAWSDDEGRQRPPYAVPDHGYLVLRGSGTEADPVVFVTQSDDARVHTVTDADGRFERFQVPYEIVPSEAAYKVAAPAPVPHDVDARRRICGPTIRGGVFASGNYGSHDSRDERGAFHPFRLDTKSAPLRKTMSDVKATLFPPTRGATNIRIRWDFVGPNPSTHPIQDQVENLVLDTALDRHGRLRPGSTPPSHVVWGLLVEDDYLSTKVHFMAIFSTRYRDALGAAIAAAHSRHAHAAEWDQWAGHAFESLGKAPFTAGVRGPARVSVFQ</sequence>